<organism evidence="8 9">
    <name type="scientific">Bonamia ostreae</name>
    <dbReference type="NCBI Taxonomy" id="126728"/>
    <lineage>
        <taxon>Eukaryota</taxon>
        <taxon>Sar</taxon>
        <taxon>Rhizaria</taxon>
        <taxon>Endomyxa</taxon>
        <taxon>Ascetosporea</taxon>
        <taxon>Haplosporida</taxon>
        <taxon>Bonamia</taxon>
    </lineage>
</organism>
<name>A0ABV2ATR0_9EUKA</name>
<keyword evidence="3" id="KW-0479">Metal-binding</keyword>
<feature type="non-terminal residue" evidence="8">
    <location>
        <position position="1"/>
    </location>
</feature>
<evidence type="ECO:0000256" key="3">
    <source>
        <dbReference type="ARBA" id="ARBA00022723"/>
    </source>
</evidence>
<protein>
    <submittedName>
        <fullName evidence="8">Ubiquinone biosynthesis monooxygenase Coq7</fullName>
    </submittedName>
</protein>
<dbReference type="PANTHER" id="PTHR11237">
    <property type="entry name" value="COENZYME Q10 BIOSYNTHESIS PROTEIN 7"/>
    <property type="match status" value="1"/>
</dbReference>
<reference evidence="8 9" key="1">
    <citation type="journal article" date="2024" name="BMC Biol.">
        <title>Comparative genomics of Ascetosporea gives new insight into the evolutionary basis for animal parasitism in Rhizaria.</title>
        <authorList>
            <person name="Hiltunen Thoren M."/>
            <person name="Onut-Brannstrom I."/>
            <person name="Alfjorden A."/>
            <person name="Peckova H."/>
            <person name="Swords F."/>
            <person name="Hooper C."/>
            <person name="Holzer A.S."/>
            <person name="Bass D."/>
            <person name="Burki F."/>
        </authorList>
    </citation>
    <scope>NUCLEOTIDE SEQUENCE [LARGE SCALE GENOMIC DNA]</scope>
    <source>
        <strain evidence="8">20-A016</strain>
    </source>
</reference>
<keyword evidence="6 8" id="KW-0503">Monooxygenase</keyword>
<dbReference type="Pfam" id="PF03232">
    <property type="entry name" value="COQ7"/>
    <property type="match status" value="1"/>
</dbReference>
<keyword evidence="4" id="KW-0560">Oxidoreductase</keyword>
<comment type="pathway">
    <text evidence="1">Cofactor biosynthesis; ubiquinone biosynthesis.</text>
</comment>
<evidence type="ECO:0000313" key="8">
    <source>
        <dbReference type="EMBL" id="MES1923027.1"/>
    </source>
</evidence>
<evidence type="ECO:0000313" key="9">
    <source>
        <dbReference type="Proteomes" id="UP001439008"/>
    </source>
</evidence>
<dbReference type="EMBL" id="JBDODL010004406">
    <property type="protein sequence ID" value="MES1923027.1"/>
    <property type="molecule type" value="Genomic_DNA"/>
</dbReference>
<dbReference type="InterPro" id="IPR011566">
    <property type="entry name" value="Ubq_synth_Coq7"/>
</dbReference>
<evidence type="ECO:0000256" key="6">
    <source>
        <dbReference type="ARBA" id="ARBA00023033"/>
    </source>
</evidence>
<dbReference type="PANTHER" id="PTHR11237:SF4">
    <property type="entry name" value="5-DEMETHOXYUBIQUINONE HYDROXYLASE, MITOCHONDRIAL"/>
    <property type="match status" value="1"/>
</dbReference>
<keyword evidence="8" id="KW-0830">Ubiquinone</keyword>
<dbReference type="InterPro" id="IPR009078">
    <property type="entry name" value="Ferritin-like_SF"/>
</dbReference>
<dbReference type="GO" id="GO:0004497">
    <property type="term" value="F:monooxygenase activity"/>
    <property type="evidence" value="ECO:0007669"/>
    <property type="project" value="UniProtKB-KW"/>
</dbReference>
<gene>
    <name evidence="8" type="primary">COQ7</name>
    <name evidence="8" type="ORF">MHBO_004561</name>
</gene>
<dbReference type="SUPFAM" id="SSF47240">
    <property type="entry name" value="Ferritin-like"/>
    <property type="match status" value="1"/>
</dbReference>
<proteinExistence type="inferred from homology"/>
<comment type="caution">
    <text evidence="8">The sequence shown here is derived from an EMBL/GenBank/DDBJ whole genome shotgun (WGS) entry which is preliminary data.</text>
</comment>
<keyword evidence="7" id="KW-0472">Membrane</keyword>
<keyword evidence="9" id="KW-1185">Reference proteome</keyword>
<dbReference type="HAMAP" id="MF_01658">
    <property type="entry name" value="COQ7"/>
    <property type="match status" value="1"/>
</dbReference>
<keyword evidence="2" id="KW-0831">Ubiquinone biosynthesis</keyword>
<evidence type="ECO:0000256" key="2">
    <source>
        <dbReference type="ARBA" id="ARBA00022688"/>
    </source>
</evidence>
<dbReference type="CDD" id="cd01042">
    <property type="entry name" value="DMQH"/>
    <property type="match status" value="1"/>
</dbReference>
<accession>A0ABV2ATR0</accession>
<sequence length="195" mass="21996">QNEKQNEAKKQNENYFSRPPVQIRSTIDEMIRVNHAGEYGAVRIYQGQLSVLKGTREEPIVEHFLEQEKSHLDGCNESIRRYRARPSALIPLWDIAGFALGAVTAAISKDAAMACTEAVETVIAEHYNDQLRTLHTEPYSGYGDLRTQIRKNRDDEIEHLEKSQEEGAKNAVPYELLTGAIKIGCRMAISIAKKI</sequence>
<dbReference type="Proteomes" id="UP001439008">
    <property type="component" value="Unassembled WGS sequence"/>
</dbReference>
<evidence type="ECO:0000256" key="4">
    <source>
        <dbReference type="ARBA" id="ARBA00023002"/>
    </source>
</evidence>
<evidence type="ECO:0000256" key="7">
    <source>
        <dbReference type="ARBA" id="ARBA00023136"/>
    </source>
</evidence>
<evidence type="ECO:0000256" key="5">
    <source>
        <dbReference type="ARBA" id="ARBA00023004"/>
    </source>
</evidence>
<keyword evidence="5" id="KW-0408">Iron</keyword>
<evidence type="ECO:0000256" key="1">
    <source>
        <dbReference type="ARBA" id="ARBA00004749"/>
    </source>
</evidence>